<feature type="transmembrane region" description="Helical" evidence="8">
    <location>
        <begin position="49"/>
        <end position="68"/>
    </location>
</feature>
<evidence type="ECO:0000256" key="5">
    <source>
        <dbReference type="ARBA" id="ARBA00022989"/>
    </source>
</evidence>
<evidence type="ECO:0000256" key="2">
    <source>
        <dbReference type="ARBA" id="ARBA00010992"/>
    </source>
</evidence>
<feature type="transmembrane region" description="Helical" evidence="8">
    <location>
        <begin position="140"/>
        <end position="162"/>
    </location>
</feature>
<dbReference type="EMBL" id="CP003837">
    <property type="protein sequence ID" value="AGH45490.1"/>
    <property type="molecule type" value="Genomic_DNA"/>
</dbReference>
<sequence>MKNNQPQSIIYVFYVSIIVALGGFLMGFDASVISGVVKFIEPEFNLTKIQLGWAVASLSLTATFAMITAGPLSDRFGRKVILKVAALLFFASAIASAFAPSFLLLVMARMLGGLGVGAALIIAPMYIAEIGPAKYRGRMVSLNQLNIVLGISVAFFTNYLILQAANSDSDWVQTFGFDQWNWRWMLGIEAIPALIYFICLSIVPESPRWLMMKGRVQEASVILKRALGQQNAEKEIQQINNSISLAQNQTKGAFMDLLKPSMRLVMIVGISIAILQQITGINAVFFYAPMIFEQTGLGTDASFMQAILVGITNVVFTLIAIALIDKIGRKSLLLAGVSGIIVCMFSLAYQFNAATYTLTAQAISSLSTEIDIQALQPIVGATFNSDLAFKSAITDLLSATQVVQFESTLVSAAIQMNGTMILVSILGFVACFAVSLGPVMWVLFSELFPNRIRGIAISFVGLINSGISFLVQLIFPWELANLGATFTFAIYGGFAFIGLMIILKFLPETKGKTLEELEILLVKQ</sequence>
<dbReference type="PANTHER" id="PTHR48020:SF12">
    <property type="entry name" value="PROTON MYO-INOSITOL COTRANSPORTER"/>
    <property type="match status" value="1"/>
</dbReference>
<evidence type="ECO:0000256" key="7">
    <source>
        <dbReference type="RuleBase" id="RU003346"/>
    </source>
</evidence>
<dbReference type="InterPro" id="IPR005829">
    <property type="entry name" value="Sugar_transporter_CS"/>
</dbReference>
<dbReference type="PANTHER" id="PTHR48020">
    <property type="entry name" value="PROTON MYO-INOSITOL COTRANSPORTER"/>
    <property type="match status" value="1"/>
</dbReference>
<feature type="transmembrane region" description="Helical" evidence="8">
    <location>
        <begin position="481"/>
        <end position="503"/>
    </location>
</feature>
<dbReference type="SUPFAM" id="SSF103473">
    <property type="entry name" value="MFS general substrate transporter"/>
    <property type="match status" value="1"/>
</dbReference>
<dbReference type="InterPro" id="IPR036259">
    <property type="entry name" value="MFS_trans_sf"/>
</dbReference>
<dbReference type="GO" id="GO:0016020">
    <property type="term" value="C:membrane"/>
    <property type="evidence" value="ECO:0007669"/>
    <property type="project" value="UniProtKB-SubCell"/>
</dbReference>
<feature type="transmembrane region" description="Helical" evidence="8">
    <location>
        <begin position="80"/>
        <end position="104"/>
    </location>
</feature>
<keyword evidence="5 8" id="KW-1133">Transmembrane helix</keyword>
<feature type="transmembrane region" description="Helical" evidence="8">
    <location>
        <begin position="182"/>
        <end position="203"/>
    </location>
</feature>
<comment type="similarity">
    <text evidence="2 7">Belongs to the major facilitator superfamily. Sugar transporter (TC 2.A.1.1) family.</text>
</comment>
<dbReference type="Pfam" id="PF00083">
    <property type="entry name" value="Sugar_tr"/>
    <property type="match status" value="2"/>
</dbReference>
<keyword evidence="3 7" id="KW-0813">Transport</keyword>
<dbReference type="InterPro" id="IPR005828">
    <property type="entry name" value="MFS_sugar_transport-like"/>
</dbReference>
<dbReference type="PROSITE" id="PS00217">
    <property type="entry name" value="SUGAR_TRANSPORT_2"/>
    <property type="match status" value="1"/>
</dbReference>
<dbReference type="AlphaFoldDB" id="K7ASA2"/>
<dbReference type="RefSeq" id="WP_007638825.1">
    <property type="nucleotide sequence ID" value="NC_020514.1"/>
</dbReference>
<proteinExistence type="inferred from homology"/>
<evidence type="ECO:0000256" key="4">
    <source>
        <dbReference type="ARBA" id="ARBA00022692"/>
    </source>
</evidence>
<dbReference type="InterPro" id="IPR003663">
    <property type="entry name" value="Sugar/inositol_transpt"/>
</dbReference>
<evidence type="ECO:0000256" key="6">
    <source>
        <dbReference type="ARBA" id="ARBA00023136"/>
    </source>
</evidence>
<dbReference type="PATRIC" id="fig|1129794.4.peg.3361"/>
<dbReference type="Proteomes" id="UP000011864">
    <property type="component" value="Chromosome"/>
</dbReference>
<gene>
    <name evidence="10" type="ORF">C427_3381</name>
</gene>
<dbReference type="PROSITE" id="PS50850">
    <property type="entry name" value="MFS"/>
    <property type="match status" value="1"/>
</dbReference>
<name>K7ASA2_9ALTE</name>
<evidence type="ECO:0000259" key="9">
    <source>
        <dbReference type="PROSITE" id="PS50850"/>
    </source>
</evidence>
<feature type="domain" description="Major facilitator superfamily (MFS) profile" evidence="9">
    <location>
        <begin position="15"/>
        <end position="510"/>
    </location>
</feature>
<dbReference type="eggNOG" id="COG2814">
    <property type="taxonomic scope" value="Bacteria"/>
</dbReference>
<evidence type="ECO:0000256" key="3">
    <source>
        <dbReference type="ARBA" id="ARBA00022448"/>
    </source>
</evidence>
<dbReference type="HOGENOM" id="CLU_001265_30_5_6"/>
<keyword evidence="11" id="KW-1185">Reference proteome</keyword>
<dbReference type="InterPro" id="IPR020846">
    <property type="entry name" value="MFS_dom"/>
</dbReference>
<reference evidence="10 11" key="1">
    <citation type="journal article" date="2013" name="Genome Announc.">
        <title>Complete Genome Sequence of Glaciecola psychrophila Strain 170T.</title>
        <authorList>
            <person name="Yin J."/>
            <person name="Chen J."/>
            <person name="Liu G."/>
            <person name="Yu Y."/>
            <person name="Song L."/>
            <person name="Wang X."/>
            <person name="Qu X."/>
        </authorList>
    </citation>
    <scope>NUCLEOTIDE SEQUENCE [LARGE SCALE GENOMIC DNA]</scope>
    <source>
        <strain evidence="10 11">170</strain>
    </source>
</reference>
<protein>
    <recommendedName>
        <fullName evidence="9">Major facilitator superfamily (MFS) profile domain-containing protein</fullName>
    </recommendedName>
</protein>
<keyword evidence="4 8" id="KW-0812">Transmembrane</keyword>
<feature type="transmembrane region" description="Helical" evidence="8">
    <location>
        <begin position="331"/>
        <end position="351"/>
    </location>
</feature>
<dbReference type="NCBIfam" id="TIGR00879">
    <property type="entry name" value="SP"/>
    <property type="match status" value="1"/>
</dbReference>
<dbReference type="Gene3D" id="1.20.1250.20">
    <property type="entry name" value="MFS general substrate transporter like domains"/>
    <property type="match status" value="2"/>
</dbReference>
<feature type="transmembrane region" description="Helical" evidence="8">
    <location>
        <begin position="455"/>
        <end position="475"/>
    </location>
</feature>
<evidence type="ECO:0000256" key="1">
    <source>
        <dbReference type="ARBA" id="ARBA00004141"/>
    </source>
</evidence>
<dbReference type="InterPro" id="IPR050814">
    <property type="entry name" value="Myo-inositol_Transporter"/>
</dbReference>
<comment type="subcellular location">
    <subcellularLocation>
        <location evidence="1">Membrane</location>
        <topology evidence="1">Multi-pass membrane protein</topology>
    </subcellularLocation>
</comment>
<feature type="transmembrane region" description="Helical" evidence="8">
    <location>
        <begin position="12"/>
        <end position="37"/>
    </location>
</feature>
<evidence type="ECO:0000313" key="10">
    <source>
        <dbReference type="EMBL" id="AGH45490.1"/>
    </source>
</evidence>
<feature type="transmembrane region" description="Helical" evidence="8">
    <location>
        <begin position="264"/>
        <end position="288"/>
    </location>
</feature>
<keyword evidence="6 8" id="KW-0472">Membrane</keyword>
<dbReference type="KEGG" id="gps:C427_3381"/>
<dbReference type="GO" id="GO:0022857">
    <property type="term" value="F:transmembrane transporter activity"/>
    <property type="evidence" value="ECO:0007669"/>
    <property type="project" value="InterPro"/>
</dbReference>
<feature type="transmembrane region" description="Helical" evidence="8">
    <location>
        <begin position="420"/>
        <end position="443"/>
    </location>
</feature>
<feature type="transmembrane region" description="Helical" evidence="8">
    <location>
        <begin position="110"/>
        <end position="128"/>
    </location>
</feature>
<evidence type="ECO:0000256" key="8">
    <source>
        <dbReference type="SAM" id="Phobius"/>
    </source>
</evidence>
<organism evidence="10 11">
    <name type="scientific">Paraglaciecola psychrophila 170</name>
    <dbReference type="NCBI Taxonomy" id="1129794"/>
    <lineage>
        <taxon>Bacteria</taxon>
        <taxon>Pseudomonadati</taxon>
        <taxon>Pseudomonadota</taxon>
        <taxon>Gammaproteobacteria</taxon>
        <taxon>Alteromonadales</taxon>
        <taxon>Alteromonadaceae</taxon>
        <taxon>Paraglaciecola</taxon>
    </lineage>
</organism>
<feature type="transmembrane region" description="Helical" evidence="8">
    <location>
        <begin position="303"/>
        <end position="324"/>
    </location>
</feature>
<dbReference type="PRINTS" id="PR00171">
    <property type="entry name" value="SUGRTRNSPORT"/>
</dbReference>
<dbReference type="PROSITE" id="PS00216">
    <property type="entry name" value="SUGAR_TRANSPORT_1"/>
    <property type="match status" value="2"/>
</dbReference>
<evidence type="ECO:0000313" key="11">
    <source>
        <dbReference type="Proteomes" id="UP000011864"/>
    </source>
</evidence>
<dbReference type="OrthoDB" id="5368493at2"/>
<accession>K7ASA2</accession>